<keyword evidence="10 12" id="KW-0687">Ribonucleoprotein</keyword>
<keyword evidence="5 12" id="KW-0963">Cytoplasm</keyword>
<keyword evidence="6" id="KW-0256">Endoplasmic reticulum</keyword>
<dbReference type="GO" id="GO:0006614">
    <property type="term" value="P:SRP-dependent cotranslational protein targeting to membrane"/>
    <property type="evidence" value="ECO:0007669"/>
    <property type="project" value="InterPro"/>
</dbReference>
<dbReference type="GO" id="GO:0005786">
    <property type="term" value="C:signal recognition particle, endoplasmic reticulum targeting"/>
    <property type="evidence" value="ECO:0007669"/>
    <property type="project" value="UniProtKB-KW"/>
</dbReference>
<dbReference type="PANTHER" id="PTHR12860">
    <property type="entry name" value="SIGNAL RECOGNITION PARTICLE 68 KDA PROTEIN"/>
    <property type="match status" value="1"/>
</dbReference>
<comment type="function">
    <text evidence="12">Component of the signal recognition particle (SRP) complex, a ribonucleoprotein complex that mediates the cotranslational targeting of secretory and membrane proteins to the endoplasmic reticulum (ER). The SRP complex interacts with the signal sequence in nascent secretory and membrane proteins and directs them to the membrane of the ER.</text>
</comment>
<evidence type="ECO:0000256" key="9">
    <source>
        <dbReference type="ARBA" id="ARBA00023242"/>
    </source>
</evidence>
<dbReference type="GO" id="GO:0005730">
    <property type="term" value="C:nucleolus"/>
    <property type="evidence" value="ECO:0007669"/>
    <property type="project" value="UniProtKB-SubCell"/>
</dbReference>
<keyword evidence="9" id="KW-0539">Nucleus</keyword>
<dbReference type="CDD" id="cd15481">
    <property type="entry name" value="SRP68-RBD"/>
    <property type="match status" value="1"/>
</dbReference>
<evidence type="ECO:0000313" key="13">
    <source>
        <dbReference type="EMBL" id="CDH56031.1"/>
    </source>
</evidence>
<organism evidence="13 14">
    <name type="scientific">Lichtheimia corymbifera JMRC:FSU:9682</name>
    <dbReference type="NCBI Taxonomy" id="1263082"/>
    <lineage>
        <taxon>Eukaryota</taxon>
        <taxon>Fungi</taxon>
        <taxon>Fungi incertae sedis</taxon>
        <taxon>Mucoromycota</taxon>
        <taxon>Mucoromycotina</taxon>
        <taxon>Mucoromycetes</taxon>
        <taxon>Mucorales</taxon>
        <taxon>Lichtheimiaceae</taxon>
        <taxon>Lichtheimia</taxon>
    </lineage>
</organism>
<keyword evidence="8 12" id="KW-0733">Signal recognition particle</keyword>
<keyword evidence="7 12" id="KW-0694">RNA-binding</keyword>
<sequence length="559" mass="64054">MEPMQVDAPAANTAPMALEVLSLINDSRMTYGLRHQDYQRYREYCAHRVRRLRQLLELTKPNNKNVNQQKRLPETFSDARFLHLYVFQVERAWAYAMELKQESSSSMDMRKRHHLRKRLRKASQHADALSDLCDQQSVESRSVLDVKAYGARMKGYLLVEQQEWQAALDQFVIARVIYDEFGTASDDPQQEALCYAAIDDIDPNIRFCAYKLQLDTSNIPHLVDDLRKKNATVSALEPQLAQVTTQSSKKERPTLKWRGTTIVLRNDTVVKALEAAQQKSEWNEAEKVVKKAVKDDKEATAKVASSQSAKSTQDLQSVYAYVIYNLNARIIHRNIESALKAKSQDAVRLFDDILQIIQTLRELPMDDDLATAFEAELDVLEHYYRGYRCMYVAQVYGDLDRAAESVAMYQRAQTYMVQTKQQLQRLNGFQPDTALTVTEEDLSKLEQRIRSGSWKMHAAWHLAQDKNTSTTELSSKLEQLKLDNDTYLIDDLDSYPAALTQDSAMPKLVPFPPKLEAVVAKPFYFDLAANHVQYPDSLTLRAEDRSSGLFSKFFGFGKS</sequence>
<gene>
    <name evidence="13" type="ORF">LCOR_07120.1</name>
</gene>
<dbReference type="PANTHER" id="PTHR12860:SF0">
    <property type="entry name" value="SIGNAL RECOGNITION PARTICLE SUBUNIT SRP68"/>
    <property type="match status" value="1"/>
</dbReference>
<evidence type="ECO:0000256" key="2">
    <source>
        <dbReference type="ARBA" id="ARBA00004496"/>
    </source>
</evidence>
<dbReference type="Proteomes" id="UP000027586">
    <property type="component" value="Unassembled WGS sequence"/>
</dbReference>
<dbReference type="InterPro" id="IPR026258">
    <property type="entry name" value="SRP68"/>
</dbReference>
<dbReference type="InterPro" id="IPR034652">
    <property type="entry name" value="SRP68-RBD"/>
</dbReference>
<dbReference type="GO" id="GO:0030942">
    <property type="term" value="F:endoplasmic reticulum signal peptide binding"/>
    <property type="evidence" value="ECO:0007669"/>
    <property type="project" value="InterPro"/>
</dbReference>
<comment type="caution">
    <text evidence="13">The sequence shown here is derived from an EMBL/GenBank/DDBJ whole genome shotgun (WGS) entry which is preliminary data.</text>
</comment>
<dbReference type="GO" id="GO:0005829">
    <property type="term" value="C:cytosol"/>
    <property type="evidence" value="ECO:0007669"/>
    <property type="project" value="UniProtKB-ARBA"/>
</dbReference>
<dbReference type="GO" id="GO:0005047">
    <property type="term" value="F:signal recognition particle binding"/>
    <property type="evidence" value="ECO:0007669"/>
    <property type="project" value="InterPro"/>
</dbReference>
<dbReference type="OrthoDB" id="10255118at2759"/>
<evidence type="ECO:0000256" key="4">
    <source>
        <dbReference type="ARBA" id="ARBA00009352"/>
    </source>
</evidence>
<comment type="similarity">
    <text evidence="4 12">Belongs to the SRP68 family.</text>
</comment>
<dbReference type="Pfam" id="PF16969">
    <property type="entry name" value="SRP68"/>
    <property type="match status" value="2"/>
</dbReference>
<evidence type="ECO:0000256" key="6">
    <source>
        <dbReference type="ARBA" id="ARBA00022824"/>
    </source>
</evidence>
<evidence type="ECO:0000256" key="5">
    <source>
        <dbReference type="ARBA" id="ARBA00022490"/>
    </source>
</evidence>
<dbReference type="InterPro" id="IPR038253">
    <property type="entry name" value="SRP68_N_sf"/>
</dbReference>
<evidence type="ECO:0000256" key="10">
    <source>
        <dbReference type="ARBA" id="ARBA00023274"/>
    </source>
</evidence>
<proteinExistence type="inferred from homology"/>
<reference evidence="13" key="1">
    <citation type="submission" date="2013-08" db="EMBL/GenBank/DDBJ databases">
        <title>Gene expansion shapes genome architecture in the human pathogen Lichtheimia corymbifera: an evolutionary genomics analysis in the ancient terrestrial Mucorales (Mucoromycotina).</title>
        <authorList>
            <person name="Schwartze V.U."/>
            <person name="Winter S."/>
            <person name="Shelest E."/>
            <person name="Marcet-Houben M."/>
            <person name="Horn F."/>
            <person name="Wehner S."/>
            <person name="Hoffmann K."/>
            <person name="Riege K."/>
            <person name="Sammeth M."/>
            <person name="Nowrousian M."/>
            <person name="Valiante V."/>
            <person name="Linde J."/>
            <person name="Jacobsen I.D."/>
            <person name="Marz M."/>
            <person name="Brakhage A.A."/>
            <person name="Gabaldon T."/>
            <person name="Bocker S."/>
            <person name="Voigt K."/>
        </authorList>
    </citation>
    <scope>NUCLEOTIDE SEQUENCE [LARGE SCALE GENOMIC DNA]</scope>
    <source>
        <strain evidence="13">FSU 9682</strain>
    </source>
</reference>
<dbReference type="GO" id="GO:0005783">
    <property type="term" value="C:endoplasmic reticulum"/>
    <property type="evidence" value="ECO:0007669"/>
    <property type="project" value="UniProtKB-SubCell"/>
</dbReference>
<dbReference type="EMBL" id="CBTN010000034">
    <property type="protein sequence ID" value="CDH56031.1"/>
    <property type="molecule type" value="Genomic_DNA"/>
</dbReference>
<name>A0A068S4A2_9FUNG</name>
<dbReference type="PIRSF" id="PIRSF038995">
    <property type="entry name" value="SRP68"/>
    <property type="match status" value="1"/>
</dbReference>
<keyword evidence="14" id="KW-1185">Reference proteome</keyword>
<evidence type="ECO:0000256" key="12">
    <source>
        <dbReference type="PIRNR" id="PIRNR038995"/>
    </source>
</evidence>
<evidence type="ECO:0000256" key="8">
    <source>
        <dbReference type="ARBA" id="ARBA00023135"/>
    </source>
</evidence>
<dbReference type="AlphaFoldDB" id="A0A068S4A2"/>
<dbReference type="VEuPathDB" id="FungiDB:LCOR_07120.1"/>
<evidence type="ECO:0000256" key="7">
    <source>
        <dbReference type="ARBA" id="ARBA00022884"/>
    </source>
</evidence>
<evidence type="ECO:0000313" key="14">
    <source>
        <dbReference type="Proteomes" id="UP000027586"/>
    </source>
</evidence>
<protein>
    <recommendedName>
        <fullName evidence="11 12">Signal recognition particle subunit SRP68</fullName>
        <shortName evidence="12">SRP68</shortName>
    </recommendedName>
</protein>
<accession>A0A068S4A2</accession>
<dbReference type="Gene3D" id="1.10.3450.40">
    <property type="entry name" value="Signal recognition particle, SRP68 subunit, RNA-binding domain"/>
    <property type="match status" value="1"/>
</dbReference>
<dbReference type="STRING" id="1263082.A0A068S4A2"/>
<dbReference type="FunFam" id="1.10.3450.40:FF:000001">
    <property type="entry name" value="Signal recognition particle subunit SRP68"/>
    <property type="match status" value="1"/>
</dbReference>
<evidence type="ECO:0000256" key="11">
    <source>
        <dbReference type="ARBA" id="ARBA00029498"/>
    </source>
</evidence>
<dbReference type="GO" id="GO:0008312">
    <property type="term" value="F:7S RNA binding"/>
    <property type="evidence" value="ECO:0007669"/>
    <property type="project" value="InterPro"/>
</dbReference>
<evidence type="ECO:0000256" key="1">
    <source>
        <dbReference type="ARBA" id="ARBA00004240"/>
    </source>
</evidence>
<evidence type="ECO:0000256" key="3">
    <source>
        <dbReference type="ARBA" id="ARBA00004604"/>
    </source>
</evidence>
<comment type="subcellular location">
    <subcellularLocation>
        <location evidence="2 12">Cytoplasm</location>
    </subcellularLocation>
    <subcellularLocation>
        <location evidence="1">Endoplasmic reticulum</location>
    </subcellularLocation>
    <subcellularLocation>
        <location evidence="3">Nucleus</location>
        <location evidence="3">Nucleolus</location>
    </subcellularLocation>
</comment>